<feature type="domain" description="Peptidase S1" evidence="3">
    <location>
        <begin position="3"/>
        <end position="255"/>
    </location>
</feature>
<gene>
    <name evidence="4" type="ORF">ODALV1_LOCUS19830</name>
</gene>
<dbReference type="PRINTS" id="PR00722">
    <property type="entry name" value="CHYMOTRYPSIN"/>
</dbReference>
<dbReference type="EMBL" id="CAXLJM020000068">
    <property type="protein sequence ID" value="CAL8122492.1"/>
    <property type="molecule type" value="Genomic_DNA"/>
</dbReference>
<dbReference type="Pfam" id="PF00089">
    <property type="entry name" value="Trypsin"/>
    <property type="match status" value="1"/>
</dbReference>
<name>A0ABP1RCC1_9HEXA</name>
<dbReference type="CDD" id="cd00190">
    <property type="entry name" value="Tryp_SPc"/>
    <property type="match status" value="1"/>
</dbReference>
<evidence type="ECO:0000259" key="3">
    <source>
        <dbReference type="PROSITE" id="PS50240"/>
    </source>
</evidence>
<dbReference type="PANTHER" id="PTHR24256">
    <property type="entry name" value="TRYPTASE-RELATED"/>
    <property type="match status" value="1"/>
</dbReference>
<evidence type="ECO:0000256" key="1">
    <source>
        <dbReference type="ARBA" id="ARBA00023157"/>
    </source>
</evidence>
<accession>A0ABP1RCC1</accession>
<dbReference type="InterPro" id="IPR043504">
    <property type="entry name" value="Peptidase_S1_PA_chymotrypsin"/>
</dbReference>
<dbReference type="SMART" id="SM00020">
    <property type="entry name" value="Tryp_SPc"/>
    <property type="match status" value="1"/>
</dbReference>
<dbReference type="InterPro" id="IPR001254">
    <property type="entry name" value="Trypsin_dom"/>
</dbReference>
<dbReference type="InterPro" id="IPR018114">
    <property type="entry name" value="TRYPSIN_HIS"/>
</dbReference>
<dbReference type="InterPro" id="IPR001314">
    <property type="entry name" value="Peptidase_S1A"/>
</dbReference>
<dbReference type="InterPro" id="IPR009003">
    <property type="entry name" value="Peptidase_S1_PA"/>
</dbReference>
<proteinExistence type="inferred from homology"/>
<dbReference type="InterPro" id="IPR051487">
    <property type="entry name" value="Ser/Thr_Proteases_Immune/Dev"/>
</dbReference>
<dbReference type="PROSITE" id="PS00134">
    <property type="entry name" value="TRYPSIN_HIS"/>
    <property type="match status" value="1"/>
</dbReference>
<evidence type="ECO:0000256" key="2">
    <source>
        <dbReference type="ARBA" id="ARBA00024195"/>
    </source>
</evidence>
<dbReference type="Proteomes" id="UP001642540">
    <property type="component" value="Unassembled WGS sequence"/>
</dbReference>
<reference evidence="4 5" key="1">
    <citation type="submission" date="2024-08" db="EMBL/GenBank/DDBJ databases">
        <authorList>
            <person name="Cucini C."/>
            <person name="Frati F."/>
        </authorList>
    </citation>
    <scope>NUCLEOTIDE SEQUENCE [LARGE SCALE GENOMIC DNA]</scope>
</reference>
<organism evidence="4 5">
    <name type="scientific">Orchesella dallaii</name>
    <dbReference type="NCBI Taxonomy" id="48710"/>
    <lineage>
        <taxon>Eukaryota</taxon>
        <taxon>Metazoa</taxon>
        <taxon>Ecdysozoa</taxon>
        <taxon>Arthropoda</taxon>
        <taxon>Hexapoda</taxon>
        <taxon>Collembola</taxon>
        <taxon>Entomobryomorpha</taxon>
        <taxon>Entomobryoidea</taxon>
        <taxon>Orchesellidae</taxon>
        <taxon>Orchesellinae</taxon>
        <taxon>Orchesella</taxon>
    </lineage>
</organism>
<sequence length="258" mass="29205">MKIIGGEEVEDPTAYPYQVFIEKIWNNTAFFKCGGTIYNEQYIITAGHCTYFRDAGVFATPRQMWVTAGTIDLASKDEEIRRDKQVIGVSEIHTHPNFEFKRYENDRSDTPIYDIAILKLKKPLKLTDRVAPLSIPPEKFVVKGNGTVTGWGRKELNGTIINRMRKVDIPFLELKSCKKLFKWVVHVNDDMVCTGTEEGNVTPCYGDSGGPVRCTDDQGSHYFCGVSSFNGNNCANYNVYTRVSSYIQWIRSVAGEQI</sequence>
<keyword evidence="1" id="KW-1015">Disulfide bond</keyword>
<dbReference type="PROSITE" id="PS50240">
    <property type="entry name" value="TRYPSIN_DOM"/>
    <property type="match status" value="1"/>
</dbReference>
<dbReference type="SUPFAM" id="SSF50494">
    <property type="entry name" value="Trypsin-like serine proteases"/>
    <property type="match status" value="1"/>
</dbReference>
<evidence type="ECO:0000313" key="5">
    <source>
        <dbReference type="Proteomes" id="UP001642540"/>
    </source>
</evidence>
<protein>
    <recommendedName>
        <fullName evidence="3">Peptidase S1 domain-containing protein</fullName>
    </recommendedName>
</protein>
<evidence type="ECO:0000313" key="4">
    <source>
        <dbReference type="EMBL" id="CAL8122492.1"/>
    </source>
</evidence>
<comment type="caution">
    <text evidence="4">The sequence shown here is derived from an EMBL/GenBank/DDBJ whole genome shotgun (WGS) entry which is preliminary data.</text>
</comment>
<keyword evidence="5" id="KW-1185">Reference proteome</keyword>
<comment type="similarity">
    <text evidence="2">Belongs to the peptidase S1 family. CLIP subfamily.</text>
</comment>
<dbReference type="Gene3D" id="2.40.10.10">
    <property type="entry name" value="Trypsin-like serine proteases"/>
    <property type="match status" value="1"/>
</dbReference>